<evidence type="ECO:0000259" key="8">
    <source>
        <dbReference type="PROSITE" id="PS50262"/>
    </source>
</evidence>
<feature type="domain" description="G-protein coupled receptors family 1 profile" evidence="8">
    <location>
        <begin position="1"/>
        <end position="242"/>
    </location>
</feature>
<organism evidence="9 10">
    <name type="scientific">Ridgeia piscesae</name>
    <name type="common">Tubeworm</name>
    <dbReference type="NCBI Taxonomy" id="27915"/>
    <lineage>
        <taxon>Eukaryota</taxon>
        <taxon>Metazoa</taxon>
        <taxon>Spiralia</taxon>
        <taxon>Lophotrochozoa</taxon>
        <taxon>Annelida</taxon>
        <taxon>Polychaeta</taxon>
        <taxon>Sedentaria</taxon>
        <taxon>Canalipalpata</taxon>
        <taxon>Sabellida</taxon>
        <taxon>Siboglinidae</taxon>
        <taxon>Ridgeia</taxon>
    </lineage>
</organism>
<evidence type="ECO:0000256" key="4">
    <source>
        <dbReference type="ARBA" id="ARBA00022989"/>
    </source>
</evidence>
<accession>A0AAD9NZP2</accession>
<evidence type="ECO:0000313" key="9">
    <source>
        <dbReference type="EMBL" id="KAK2185452.1"/>
    </source>
</evidence>
<comment type="caution">
    <text evidence="9">The sequence shown here is derived from an EMBL/GenBank/DDBJ whole genome shotgun (WGS) entry which is preliminary data.</text>
</comment>
<comment type="subcellular location">
    <subcellularLocation>
        <location evidence="1">Cell membrane</location>
        <topology evidence="1">Multi-pass membrane protein</topology>
    </subcellularLocation>
</comment>
<dbReference type="AlphaFoldDB" id="A0AAD9NZP2"/>
<dbReference type="GO" id="GO:0032870">
    <property type="term" value="P:cellular response to hormone stimulus"/>
    <property type="evidence" value="ECO:0007669"/>
    <property type="project" value="TreeGrafter"/>
</dbReference>
<dbReference type="GO" id="GO:0004930">
    <property type="term" value="F:G protein-coupled receptor activity"/>
    <property type="evidence" value="ECO:0007669"/>
    <property type="project" value="InterPro"/>
</dbReference>
<keyword evidence="4 7" id="KW-1133">Transmembrane helix</keyword>
<dbReference type="PRINTS" id="PR00237">
    <property type="entry name" value="GPCRRHODOPSN"/>
</dbReference>
<keyword evidence="2" id="KW-1003">Cell membrane</keyword>
<reference evidence="9" key="1">
    <citation type="journal article" date="2023" name="Mol. Biol. Evol.">
        <title>Third-Generation Sequencing Reveals the Adaptive Role of the Epigenome in Three Deep-Sea Polychaetes.</title>
        <authorList>
            <person name="Perez M."/>
            <person name="Aroh O."/>
            <person name="Sun Y."/>
            <person name="Lan Y."/>
            <person name="Juniper S.K."/>
            <person name="Young C.R."/>
            <person name="Angers B."/>
            <person name="Qian P.Y."/>
        </authorList>
    </citation>
    <scope>NUCLEOTIDE SEQUENCE</scope>
    <source>
        <strain evidence="9">R07B-5</strain>
    </source>
</reference>
<feature type="transmembrane region" description="Helical" evidence="7">
    <location>
        <begin position="81"/>
        <end position="103"/>
    </location>
</feature>
<dbReference type="InterPro" id="IPR000276">
    <property type="entry name" value="GPCR_Rhodpsn"/>
</dbReference>
<evidence type="ECO:0000256" key="6">
    <source>
        <dbReference type="ARBA" id="ARBA00023170"/>
    </source>
</evidence>
<feature type="transmembrane region" description="Helical" evidence="7">
    <location>
        <begin position="7"/>
        <end position="31"/>
    </location>
</feature>
<dbReference type="GO" id="GO:0005886">
    <property type="term" value="C:plasma membrane"/>
    <property type="evidence" value="ECO:0007669"/>
    <property type="project" value="UniProtKB-SubCell"/>
</dbReference>
<keyword evidence="10" id="KW-1185">Reference proteome</keyword>
<sequence>MTSSTRVYMFALAVADSCVCVCGIVLTTTWIEAITAAVVSVTILTGAITFSMLLLVFVSIERLIAVRRPQTFNMNPTRAKRYILGLFFIAVLFTTVQGLASYMNYTVFLAFVRTSFLTANALIMVTCYTLIGATLLTKVRNSRKQIADINIQLSRQSTNPTNSNLTFAIVQSDVIQSPPISDVTRIIAKQTQNVKSIALLFIITVVFVVCWMPVLLRVLGVKVSQDVTHLYVVNSVVNPFIYGVASAMFREDVRQFYRQTRTKLSACYT</sequence>
<evidence type="ECO:0000256" key="2">
    <source>
        <dbReference type="ARBA" id="ARBA00022475"/>
    </source>
</evidence>
<protein>
    <recommendedName>
        <fullName evidence="8">G-protein coupled receptors family 1 profile domain-containing protein</fullName>
    </recommendedName>
</protein>
<dbReference type="PROSITE" id="PS50262">
    <property type="entry name" value="G_PROTEIN_RECEP_F1_2"/>
    <property type="match status" value="1"/>
</dbReference>
<evidence type="ECO:0000313" key="10">
    <source>
        <dbReference type="Proteomes" id="UP001209878"/>
    </source>
</evidence>
<dbReference type="SUPFAM" id="SSF81321">
    <property type="entry name" value="Family A G protein-coupled receptor-like"/>
    <property type="match status" value="1"/>
</dbReference>
<feature type="transmembrane region" description="Helical" evidence="7">
    <location>
        <begin position="197"/>
        <end position="216"/>
    </location>
</feature>
<evidence type="ECO:0000256" key="3">
    <source>
        <dbReference type="ARBA" id="ARBA00022692"/>
    </source>
</evidence>
<evidence type="ECO:0000256" key="7">
    <source>
        <dbReference type="SAM" id="Phobius"/>
    </source>
</evidence>
<dbReference type="PANTHER" id="PTHR24241:SF76">
    <property type="entry name" value="NEUROPEPTIDE SIFAMIDE RECEPTOR"/>
    <property type="match status" value="1"/>
</dbReference>
<evidence type="ECO:0000256" key="5">
    <source>
        <dbReference type="ARBA" id="ARBA00023136"/>
    </source>
</evidence>
<dbReference type="PANTHER" id="PTHR24241">
    <property type="entry name" value="NEUROPEPTIDE RECEPTOR-RELATED G-PROTEIN COUPLED RECEPTOR"/>
    <property type="match status" value="1"/>
</dbReference>
<keyword evidence="5 7" id="KW-0472">Membrane</keyword>
<dbReference type="InterPro" id="IPR017452">
    <property type="entry name" value="GPCR_Rhodpsn_7TM"/>
</dbReference>
<feature type="transmembrane region" description="Helical" evidence="7">
    <location>
        <begin position="37"/>
        <end position="60"/>
    </location>
</feature>
<dbReference type="EMBL" id="JAODUO010000235">
    <property type="protein sequence ID" value="KAK2185452.1"/>
    <property type="molecule type" value="Genomic_DNA"/>
</dbReference>
<keyword evidence="3 7" id="KW-0812">Transmembrane</keyword>
<feature type="transmembrane region" description="Helical" evidence="7">
    <location>
        <begin position="228"/>
        <end position="249"/>
    </location>
</feature>
<feature type="transmembrane region" description="Helical" evidence="7">
    <location>
        <begin position="115"/>
        <end position="136"/>
    </location>
</feature>
<dbReference type="Gene3D" id="1.20.1070.10">
    <property type="entry name" value="Rhodopsin 7-helix transmembrane proteins"/>
    <property type="match status" value="1"/>
</dbReference>
<evidence type="ECO:0000256" key="1">
    <source>
        <dbReference type="ARBA" id="ARBA00004651"/>
    </source>
</evidence>
<dbReference type="GO" id="GO:0042277">
    <property type="term" value="F:peptide binding"/>
    <property type="evidence" value="ECO:0007669"/>
    <property type="project" value="TreeGrafter"/>
</dbReference>
<proteinExistence type="predicted"/>
<gene>
    <name evidence="9" type="ORF">NP493_233g00022</name>
</gene>
<keyword evidence="6" id="KW-0675">Receptor</keyword>
<name>A0AAD9NZP2_RIDPI</name>
<dbReference type="CDD" id="cd00637">
    <property type="entry name" value="7tm_classA_rhodopsin-like"/>
    <property type="match status" value="1"/>
</dbReference>
<dbReference type="Proteomes" id="UP001209878">
    <property type="component" value="Unassembled WGS sequence"/>
</dbReference>